<accession>A0A0G4GFM1</accession>
<evidence type="ECO:0000313" key="2">
    <source>
        <dbReference type="Proteomes" id="UP000041254"/>
    </source>
</evidence>
<reference evidence="1 2" key="1">
    <citation type="submission" date="2014-11" db="EMBL/GenBank/DDBJ databases">
        <authorList>
            <person name="Zhu J."/>
            <person name="Qi W."/>
            <person name="Song R."/>
        </authorList>
    </citation>
    <scope>NUCLEOTIDE SEQUENCE [LARGE SCALE GENOMIC DNA]</scope>
</reference>
<organism evidence="1 2">
    <name type="scientific">Vitrella brassicaformis (strain CCMP3155)</name>
    <dbReference type="NCBI Taxonomy" id="1169540"/>
    <lineage>
        <taxon>Eukaryota</taxon>
        <taxon>Sar</taxon>
        <taxon>Alveolata</taxon>
        <taxon>Colpodellida</taxon>
        <taxon>Vitrellaceae</taxon>
        <taxon>Vitrella</taxon>
    </lineage>
</organism>
<dbReference type="InParanoid" id="A0A0G4GFM1"/>
<feature type="non-terminal residue" evidence="1">
    <location>
        <position position="1"/>
    </location>
</feature>
<evidence type="ECO:0000313" key="1">
    <source>
        <dbReference type="EMBL" id="CEM28320.1"/>
    </source>
</evidence>
<protein>
    <submittedName>
        <fullName evidence="1">Uncharacterized protein</fullName>
    </submittedName>
</protein>
<dbReference type="Proteomes" id="UP000041254">
    <property type="component" value="Unassembled WGS sequence"/>
</dbReference>
<keyword evidence="2" id="KW-1185">Reference proteome</keyword>
<dbReference type="VEuPathDB" id="CryptoDB:Vbra_342"/>
<dbReference type="AlphaFoldDB" id="A0A0G4GFM1"/>
<dbReference type="EMBL" id="CDMY01000651">
    <property type="protein sequence ID" value="CEM28320.1"/>
    <property type="molecule type" value="Genomic_DNA"/>
</dbReference>
<sequence>GHLGHYRETVPTDAIKALSNEALISLADDTGLLEGFLRLTS</sequence>
<gene>
    <name evidence="1" type="ORF">Vbra_342</name>
</gene>
<proteinExistence type="predicted"/>
<name>A0A0G4GFM1_VITBC</name>